<dbReference type="eggNOG" id="ENOG5032U8T">
    <property type="taxonomic scope" value="Bacteria"/>
</dbReference>
<protein>
    <submittedName>
        <fullName evidence="2">Uncharacterized protein</fullName>
    </submittedName>
</protein>
<sequence>MRNQYQNQSRAVKPAPQTSEQHLAQLAQARRIKDIRFPGQSPSQRAEDKLVKALNWVYRWGWSSAKTLERVGGGTHSGLAARLVRAKYLEATRTESGLAQKDLPSHILTLTSDGLARIQRERDILLPYSTDPAKVRQDQLRHYQMAQTLTIEALHAQKIEAYSVEKEMAEVSSDGVKQPDIFWVLQGGAGAAVEIELNPKWGRAMDVFVRGCVSALTPARGQPARFDFIFIISDSNALLKRYSAALGAGSTYELWKKDASGHILRIKDSAQRVCAEVAEKVLYRNFSD</sequence>
<keyword evidence="3" id="KW-1185">Reference proteome</keyword>
<proteinExistence type="predicted"/>
<organism evidence="2 3">
    <name type="scientific">Albidiferax ferrireducens (strain ATCC BAA-621 / DSM 15236 / T118)</name>
    <name type="common">Rhodoferax ferrireducens</name>
    <dbReference type="NCBI Taxonomy" id="338969"/>
    <lineage>
        <taxon>Bacteria</taxon>
        <taxon>Pseudomonadati</taxon>
        <taxon>Pseudomonadota</taxon>
        <taxon>Betaproteobacteria</taxon>
        <taxon>Burkholderiales</taxon>
        <taxon>Comamonadaceae</taxon>
        <taxon>Rhodoferax</taxon>
    </lineage>
</organism>
<dbReference type="AlphaFoldDB" id="Q21TX4"/>
<name>Q21TX4_ALBFT</name>
<evidence type="ECO:0000313" key="2">
    <source>
        <dbReference type="EMBL" id="ABD70779.1"/>
    </source>
</evidence>
<accession>Q21TX4</accession>
<dbReference type="OrthoDB" id="8881771at2"/>
<feature type="region of interest" description="Disordered" evidence="1">
    <location>
        <begin position="1"/>
        <end position="21"/>
    </location>
</feature>
<dbReference type="RefSeq" id="WP_011465342.1">
    <property type="nucleotide sequence ID" value="NC_007908.1"/>
</dbReference>
<evidence type="ECO:0000256" key="1">
    <source>
        <dbReference type="SAM" id="MobiDB-lite"/>
    </source>
</evidence>
<evidence type="ECO:0000313" key="3">
    <source>
        <dbReference type="Proteomes" id="UP000008332"/>
    </source>
</evidence>
<dbReference type="HOGENOM" id="CLU_1041835_0_0_4"/>
<gene>
    <name evidence="2" type="ordered locus">Rfer_3069</name>
</gene>
<dbReference type="Proteomes" id="UP000008332">
    <property type="component" value="Chromosome"/>
</dbReference>
<dbReference type="KEGG" id="rfr:Rfer_3069"/>
<dbReference type="EMBL" id="CP000267">
    <property type="protein sequence ID" value="ABD70779.1"/>
    <property type="molecule type" value="Genomic_DNA"/>
</dbReference>
<reference evidence="3" key="1">
    <citation type="submission" date="2006-02" db="EMBL/GenBank/DDBJ databases">
        <title>Complete sequence of chromosome of Rhodoferax ferrireducens DSM 15236.</title>
        <authorList>
            <person name="Copeland A."/>
            <person name="Lucas S."/>
            <person name="Lapidus A."/>
            <person name="Barry K."/>
            <person name="Detter J.C."/>
            <person name="Glavina del Rio T."/>
            <person name="Hammon N."/>
            <person name="Israni S."/>
            <person name="Pitluck S."/>
            <person name="Brettin T."/>
            <person name="Bruce D."/>
            <person name="Han C."/>
            <person name="Tapia R."/>
            <person name="Gilna P."/>
            <person name="Kiss H."/>
            <person name="Schmutz J."/>
            <person name="Larimer F."/>
            <person name="Land M."/>
            <person name="Kyrpides N."/>
            <person name="Ivanova N."/>
            <person name="Richardson P."/>
        </authorList>
    </citation>
    <scope>NUCLEOTIDE SEQUENCE [LARGE SCALE GENOMIC DNA]</scope>
    <source>
        <strain evidence="3">ATCC BAA-621 / DSM 15236 / T118</strain>
    </source>
</reference>